<evidence type="ECO:0000313" key="3">
    <source>
        <dbReference type="Proteomes" id="UP000191500"/>
    </source>
</evidence>
<reference evidence="3" key="1">
    <citation type="journal article" date="2017" name="Nat. Microbiol.">
        <title>Global analysis of biosynthetic gene clusters reveals vast potential of secondary metabolite production in Penicillium species.</title>
        <authorList>
            <person name="Nielsen J.C."/>
            <person name="Grijseels S."/>
            <person name="Prigent S."/>
            <person name="Ji B."/>
            <person name="Dainat J."/>
            <person name="Nielsen K.F."/>
            <person name="Frisvad J.C."/>
            <person name="Workman M."/>
            <person name="Nielsen J."/>
        </authorList>
    </citation>
    <scope>NUCLEOTIDE SEQUENCE [LARGE SCALE GENOMIC DNA]</scope>
    <source>
        <strain evidence="3">IBT 31321</strain>
    </source>
</reference>
<organism evidence="2 3">
    <name type="scientific">Penicillium coprophilum</name>
    <dbReference type="NCBI Taxonomy" id="36646"/>
    <lineage>
        <taxon>Eukaryota</taxon>
        <taxon>Fungi</taxon>
        <taxon>Dikarya</taxon>
        <taxon>Ascomycota</taxon>
        <taxon>Pezizomycotina</taxon>
        <taxon>Eurotiomycetes</taxon>
        <taxon>Eurotiomycetidae</taxon>
        <taxon>Eurotiales</taxon>
        <taxon>Aspergillaceae</taxon>
        <taxon>Penicillium</taxon>
    </lineage>
</organism>
<evidence type="ECO:0000256" key="1">
    <source>
        <dbReference type="SAM" id="MobiDB-lite"/>
    </source>
</evidence>
<gene>
    <name evidence="2" type="ORF">PENCOP_c018G09014</name>
</gene>
<sequence length="114" mass="12833">MLAREAAITEETDIHQPDLNHDRLIRPAAASNEKEYQEAITGRIRKGVEGRKDRSEDLEDVRGAKQAEVGVLERNAESNNSMDAQSVDAVDMGKEMREEMQQNRHDPTENPHGP</sequence>
<evidence type="ECO:0000313" key="2">
    <source>
        <dbReference type="EMBL" id="OQE34381.1"/>
    </source>
</evidence>
<feature type="compositionally biased region" description="Basic and acidic residues" evidence="1">
    <location>
        <begin position="91"/>
        <end position="114"/>
    </location>
</feature>
<dbReference type="EMBL" id="MDDG01000018">
    <property type="protein sequence ID" value="OQE34381.1"/>
    <property type="molecule type" value="Genomic_DNA"/>
</dbReference>
<accession>A0A1V6U7A5</accession>
<feature type="region of interest" description="Disordered" evidence="1">
    <location>
        <begin position="45"/>
        <end position="114"/>
    </location>
</feature>
<protein>
    <submittedName>
        <fullName evidence="2">Uncharacterized protein</fullName>
    </submittedName>
</protein>
<feature type="compositionally biased region" description="Basic and acidic residues" evidence="1">
    <location>
        <begin position="46"/>
        <end position="65"/>
    </location>
</feature>
<comment type="caution">
    <text evidence="2">The sequence shown here is derived from an EMBL/GenBank/DDBJ whole genome shotgun (WGS) entry which is preliminary data.</text>
</comment>
<name>A0A1V6U7A5_9EURO</name>
<dbReference type="AlphaFoldDB" id="A0A1V6U7A5"/>
<keyword evidence="3" id="KW-1185">Reference proteome</keyword>
<dbReference type="Proteomes" id="UP000191500">
    <property type="component" value="Unassembled WGS sequence"/>
</dbReference>
<proteinExistence type="predicted"/>